<protein>
    <submittedName>
        <fullName evidence="1">Uncharacterized protein</fullName>
    </submittedName>
</protein>
<accession>A0A0A9EFF8</accession>
<name>A0A0A9EFF8_ARUDO</name>
<dbReference type="AlphaFoldDB" id="A0A0A9EFF8"/>
<sequence length="94" mass="10321">MPSSTRRRSQVTHRTRPAVYPPGRMAMAVATVAAAPAATLRRGRCRRTRGVVIPTHGLNSRLRIAMGAKGGRPLSRRIMVVGVVVWCGCMPRRF</sequence>
<dbReference type="EMBL" id="GBRH01198406">
    <property type="protein sequence ID" value="JAD99489.1"/>
    <property type="molecule type" value="Transcribed_RNA"/>
</dbReference>
<reference evidence="1" key="1">
    <citation type="submission" date="2014-09" db="EMBL/GenBank/DDBJ databases">
        <authorList>
            <person name="Magalhaes I.L.F."/>
            <person name="Oliveira U."/>
            <person name="Santos F.R."/>
            <person name="Vidigal T.H.D.A."/>
            <person name="Brescovit A.D."/>
            <person name="Santos A.J."/>
        </authorList>
    </citation>
    <scope>NUCLEOTIDE SEQUENCE</scope>
    <source>
        <tissue evidence="1">Shoot tissue taken approximately 20 cm above the soil surface</tissue>
    </source>
</reference>
<proteinExistence type="predicted"/>
<evidence type="ECO:0000313" key="1">
    <source>
        <dbReference type="EMBL" id="JAD99489.1"/>
    </source>
</evidence>
<reference evidence="1" key="2">
    <citation type="journal article" date="2015" name="Data Brief">
        <title>Shoot transcriptome of the giant reed, Arundo donax.</title>
        <authorList>
            <person name="Barrero R.A."/>
            <person name="Guerrero F.D."/>
            <person name="Moolhuijzen P."/>
            <person name="Goolsby J.A."/>
            <person name="Tidwell J."/>
            <person name="Bellgard S.E."/>
            <person name="Bellgard M.I."/>
        </authorList>
    </citation>
    <scope>NUCLEOTIDE SEQUENCE</scope>
    <source>
        <tissue evidence="1">Shoot tissue taken approximately 20 cm above the soil surface</tissue>
    </source>
</reference>
<organism evidence="1">
    <name type="scientific">Arundo donax</name>
    <name type="common">Giant reed</name>
    <name type="synonym">Donax arundinaceus</name>
    <dbReference type="NCBI Taxonomy" id="35708"/>
    <lineage>
        <taxon>Eukaryota</taxon>
        <taxon>Viridiplantae</taxon>
        <taxon>Streptophyta</taxon>
        <taxon>Embryophyta</taxon>
        <taxon>Tracheophyta</taxon>
        <taxon>Spermatophyta</taxon>
        <taxon>Magnoliopsida</taxon>
        <taxon>Liliopsida</taxon>
        <taxon>Poales</taxon>
        <taxon>Poaceae</taxon>
        <taxon>PACMAD clade</taxon>
        <taxon>Arundinoideae</taxon>
        <taxon>Arundineae</taxon>
        <taxon>Arundo</taxon>
    </lineage>
</organism>